<dbReference type="Proteomes" id="UP000465778">
    <property type="component" value="Unassembled WGS sequence"/>
</dbReference>
<dbReference type="Pfam" id="PF10335">
    <property type="entry name" value="DUF294_C"/>
    <property type="match status" value="1"/>
</dbReference>
<evidence type="ECO:0008006" key="5">
    <source>
        <dbReference type="Google" id="ProtNLM"/>
    </source>
</evidence>
<sequence>MESSFNSYQSLKKWKEEQIIKYPNDTNALNEFHDVTMKAVFTIASEQLKIERSPSWRFAWFTMGSSGRKEQGFLSDQDHGLIFEPGDEEAEAYFLQLGEEISRGLHEAGYPYCEGKVMSSNPLWCKPLSKWKRQIQAWMKEESLETIRNLHIFYDSRVLVGKEVYIAELKSCIHQNIQKYPHLLTRMLETSMHIKKSVGPFGQLLTEEKGEHQGELDLKNAAFIPYVNAVRILAAKEGLSETSTIDRMGKLKKMKCYEEEMGKYKSNFAALLKWRLQSYRQSDTYDDTHYLQLKSLLESERNQLKKILKDGKKLQRFVIRAIEKGEV</sequence>
<gene>
    <name evidence="3" type="ORF">KIS1582_1303</name>
</gene>
<dbReference type="InterPro" id="IPR005105">
    <property type="entry name" value="GlnD_Uridyltrans_N"/>
</dbReference>
<dbReference type="EMBL" id="VDEM01000009">
    <property type="protein sequence ID" value="KAF0824916.1"/>
    <property type="molecule type" value="Genomic_DNA"/>
</dbReference>
<proteinExistence type="predicted"/>
<organism evidence="3 4">
    <name type="scientific">Cytobacillus firmus</name>
    <name type="common">Bacillus firmus</name>
    <dbReference type="NCBI Taxonomy" id="1399"/>
    <lineage>
        <taxon>Bacteria</taxon>
        <taxon>Bacillati</taxon>
        <taxon>Bacillota</taxon>
        <taxon>Bacilli</taxon>
        <taxon>Bacillales</taxon>
        <taxon>Bacillaceae</taxon>
        <taxon>Cytobacillus</taxon>
    </lineage>
</organism>
<evidence type="ECO:0000259" key="2">
    <source>
        <dbReference type="Pfam" id="PF10335"/>
    </source>
</evidence>
<dbReference type="AlphaFoldDB" id="A0A800MYU0"/>
<comment type="caution">
    <text evidence="3">The sequence shown here is derived from an EMBL/GenBank/DDBJ whole genome shotgun (WGS) entry which is preliminary data.</text>
</comment>
<dbReference type="InterPro" id="IPR018821">
    <property type="entry name" value="DUF294_put_nucleoTrafse_sb-bd"/>
</dbReference>
<dbReference type="Pfam" id="PF03445">
    <property type="entry name" value="DUF294"/>
    <property type="match status" value="1"/>
</dbReference>
<dbReference type="GO" id="GO:0008773">
    <property type="term" value="F:[protein-PII] uridylyltransferase activity"/>
    <property type="evidence" value="ECO:0007669"/>
    <property type="project" value="InterPro"/>
</dbReference>
<dbReference type="CDD" id="cd05401">
    <property type="entry name" value="NT_GlnE_GlnD_like"/>
    <property type="match status" value="1"/>
</dbReference>
<name>A0A800MYU0_CYTFI</name>
<evidence type="ECO:0000313" key="4">
    <source>
        <dbReference type="Proteomes" id="UP000465778"/>
    </source>
</evidence>
<feature type="domain" description="Protein-PII uridylyltransferase N-terminal" evidence="1">
    <location>
        <begin position="26"/>
        <end position="142"/>
    </location>
</feature>
<evidence type="ECO:0000313" key="3">
    <source>
        <dbReference type="EMBL" id="KAF0824916.1"/>
    </source>
</evidence>
<dbReference type="RefSeq" id="WP_159344607.1">
    <property type="nucleotide sequence ID" value="NZ_JBALOT010000004.1"/>
</dbReference>
<reference evidence="3 4" key="1">
    <citation type="journal article" date="2020" name="G3 (Bethesda)">
        <title>Whole Genome Sequencing and Comparative Genomics of Two Nematicidal Bacillus Strains Reveals a Wide Range of Possible Virulence Factors.</title>
        <authorList>
            <person name="Susic N."/>
            <person name="Janezic S."/>
            <person name="Rupnik M."/>
            <person name="Geric Stare B."/>
        </authorList>
    </citation>
    <scope>NUCLEOTIDE SEQUENCE [LARGE SCALE GENOMIC DNA]</scope>
    <source>
        <strain evidence="3 4">I-1582</strain>
    </source>
</reference>
<dbReference type="OrthoDB" id="9810963at2"/>
<evidence type="ECO:0000259" key="1">
    <source>
        <dbReference type="Pfam" id="PF03445"/>
    </source>
</evidence>
<feature type="domain" description="DUF294" evidence="2">
    <location>
        <begin position="182"/>
        <end position="318"/>
    </location>
</feature>
<protein>
    <recommendedName>
        <fullName evidence="5">CBS domain-containing protein</fullName>
    </recommendedName>
</protein>
<accession>A0A800MYU0</accession>